<dbReference type="RefSeq" id="WP_186922716.1">
    <property type="nucleotide sequence ID" value="NZ_JACOFW010000009.1"/>
</dbReference>
<reference evidence="1 2" key="1">
    <citation type="submission" date="2020-08" db="EMBL/GenBank/DDBJ databases">
        <title>Novel species isolated from subtropical streams in China.</title>
        <authorList>
            <person name="Lu H."/>
        </authorList>
    </citation>
    <scope>NUCLEOTIDE SEQUENCE [LARGE SCALE GENOMIC DNA]</scope>
    <source>
        <strain evidence="1 2">KACC 16656</strain>
    </source>
</reference>
<name>A0ABR6X4K5_9BURK</name>
<keyword evidence="2" id="KW-1185">Reference proteome</keyword>
<evidence type="ECO:0000313" key="2">
    <source>
        <dbReference type="Proteomes" id="UP000648257"/>
    </source>
</evidence>
<sequence length="118" mass="13782">MSKVWREIADPRKHTDYMGSRNEGGIPVEASRDNLIEKWVYFADVCNFVFQFASMEQVLECKSYFLKSIHPSSKESGHEYEHYWHPWYSKLPKGINSGAKRVKVLKSLDQIISNWGNP</sequence>
<gene>
    <name evidence="1" type="ORF">H8K52_09765</name>
</gene>
<protein>
    <submittedName>
        <fullName evidence="1">Uncharacterized protein</fullName>
    </submittedName>
</protein>
<evidence type="ECO:0000313" key="1">
    <source>
        <dbReference type="EMBL" id="MBC3807628.1"/>
    </source>
</evidence>
<comment type="caution">
    <text evidence="1">The sequence shown here is derived from an EMBL/GenBank/DDBJ whole genome shotgun (WGS) entry which is preliminary data.</text>
</comment>
<organism evidence="1 2">
    <name type="scientific">Undibacterium seohonense</name>
    <dbReference type="NCBI Taxonomy" id="1344950"/>
    <lineage>
        <taxon>Bacteria</taxon>
        <taxon>Pseudomonadati</taxon>
        <taxon>Pseudomonadota</taxon>
        <taxon>Betaproteobacteria</taxon>
        <taxon>Burkholderiales</taxon>
        <taxon>Oxalobacteraceae</taxon>
        <taxon>Undibacterium</taxon>
    </lineage>
</organism>
<dbReference type="EMBL" id="JACOFW010000009">
    <property type="protein sequence ID" value="MBC3807628.1"/>
    <property type="molecule type" value="Genomic_DNA"/>
</dbReference>
<proteinExistence type="predicted"/>
<dbReference type="Proteomes" id="UP000648257">
    <property type="component" value="Unassembled WGS sequence"/>
</dbReference>
<accession>A0ABR6X4K5</accession>